<feature type="transmembrane region" description="Helical" evidence="7">
    <location>
        <begin position="7"/>
        <end position="28"/>
    </location>
</feature>
<keyword evidence="5 7" id="KW-0456">Lyase</keyword>
<evidence type="ECO:0000256" key="1">
    <source>
        <dbReference type="ARBA" id="ARBA00022475"/>
    </source>
</evidence>
<reference evidence="8 9" key="1">
    <citation type="submission" date="2024-07" db="EMBL/GenBank/DDBJ databases">
        <title>Draft Genome Sequence of Ferrimicrobium acidiphilum Strain YE2023, Isolated from a Pulp of Bioleach Reactor.</title>
        <authorList>
            <person name="Elkina Y.A."/>
            <person name="Bulaeva A.G."/>
            <person name="Beletsky A.V."/>
            <person name="Mardanov A.V."/>
        </authorList>
    </citation>
    <scope>NUCLEOTIDE SEQUENCE [LARGE SCALE GENOMIC DNA]</scope>
    <source>
        <strain evidence="8 9">YE2023</strain>
    </source>
</reference>
<comment type="similarity">
    <text evidence="7">Belongs to the transglycosylase MltG family.</text>
</comment>
<evidence type="ECO:0000256" key="7">
    <source>
        <dbReference type="HAMAP-Rule" id="MF_02065"/>
    </source>
</evidence>
<dbReference type="HAMAP" id="MF_02065">
    <property type="entry name" value="MltG"/>
    <property type="match status" value="1"/>
</dbReference>
<keyword evidence="2 7" id="KW-0812">Transmembrane</keyword>
<gene>
    <name evidence="7 8" type="primary">mltG</name>
    <name evidence="8" type="ORF">AB6A68_07730</name>
</gene>
<evidence type="ECO:0000256" key="2">
    <source>
        <dbReference type="ARBA" id="ARBA00022692"/>
    </source>
</evidence>
<evidence type="ECO:0000256" key="5">
    <source>
        <dbReference type="ARBA" id="ARBA00023239"/>
    </source>
</evidence>
<evidence type="ECO:0000256" key="4">
    <source>
        <dbReference type="ARBA" id="ARBA00023136"/>
    </source>
</evidence>
<dbReference type="EC" id="4.2.2.29" evidence="7"/>
<dbReference type="EMBL" id="JBFSHR010000023">
    <property type="protein sequence ID" value="MEX6429727.1"/>
    <property type="molecule type" value="Genomic_DNA"/>
</dbReference>
<sequence length="334" mass="35640">MTRLRWAILAIVGLVVIVLCVGGIAYYVESQPGGHGQSVAVVITPGESVNAIFNQLGNARVVRAPVLFKAYAEIKGVGVIDAGVYFMRTNEGYARTLSLLTGGPTSLKLTVVPGMTLTGIANQLKAMSGAGLSAASFLRQAGDLGAFHSPYLAHATSLEGLLYPDTYFVDPLGTPTELIQQMLDRSTQVFESVGLSPDKTYHALSANQVIIAASIAEREARTPAGYAKVARVILNRLQAHMPLEMDSTVRFATSNYTNPITGTQLRDASAYNTYSHAGLPPGPIGAVDSAGITAVLHPTSGAWRYFVLLRGHRHLSFFDTFAQQQAAIARYGEQ</sequence>
<comment type="catalytic activity">
    <reaction evidence="7">
        <text>a peptidoglycan chain = a peptidoglycan chain with N-acetyl-1,6-anhydromuramyl-[peptide] at the reducing end + a peptidoglycan chain with N-acetylglucosamine at the non-reducing end.</text>
        <dbReference type="EC" id="4.2.2.29"/>
    </reaction>
</comment>
<dbReference type="PANTHER" id="PTHR30518">
    <property type="entry name" value="ENDOLYTIC MUREIN TRANSGLYCOSYLASE"/>
    <property type="match status" value="1"/>
</dbReference>
<dbReference type="Proteomes" id="UP001560267">
    <property type="component" value="Unassembled WGS sequence"/>
</dbReference>
<protein>
    <recommendedName>
        <fullName evidence="7">Endolytic murein transglycosylase</fullName>
        <ecNumber evidence="7">4.2.2.29</ecNumber>
    </recommendedName>
    <alternativeName>
        <fullName evidence="7">Peptidoglycan lytic transglycosylase</fullName>
    </alternativeName>
    <alternativeName>
        <fullName evidence="7">Peptidoglycan polymerization terminase</fullName>
    </alternativeName>
</protein>
<keyword evidence="4 7" id="KW-0472">Membrane</keyword>
<dbReference type="Pfam" id="PF02618">
    <property type="entry name" value="YceG"/>
    <property type="match status" value="1"/>
</dbReference>
<dbReference type="PANTHER" id="PTHR30518:SF2">
    <property type="entry name" value="ENDOLYTIC MUREIN TRANSGLYCOSYLASE"/>
    <property type="match status" value="1"/>
</dbReference>
<name>A0ABV3Y2C3_9ACTN</name>
<feature type="site" description="Important for catalytic activity" evidence="7">
    <location>
        <position position="219"/>
    </location>
</feature>
<comment type="subcellular location">
    <subcellularLocation>
        <location evidence="7">Cell membrane</location>
        <topology evidence="7">Single-pass membrane protein</topology>
    </subcellularLocation>
</comment>
<dbReference type="RefSeq" id="WP_369084498.1">
    <property type="nucleotide sequence ID" value="NZ_JBFSHR010000023.1"/>
</dbReference>
<keyword evidence="6 7" id="KW-0961">Cell wall biogenesis/degradation</keyword>
<keyword evidence="1 7" id="KW-1003">Cell membrane</keyword>
<evidence type="ECO:0000313" key="9">
    <source>
        <dbReference type="Proteomes" id="UP001560267"/>
    </source>
</evidence>
<keyword evidence="3 7" id="KW-1133">Transmembrane helix</keyword>
<evidence type="ECO:0000256" key="3">
    <source>
        <dbReference type="ARBA" id="ARBA00022989"/>
    </source>
</evidence>
<accession>A0ABV3Y2C3</accession>
<proteinExistence type="inferred from homology"/>
<dbReference type="InterPro" id="IPR003770">
    <property type="entry name" value="MLTG-like"/>
</dbReference>
<organism evidence="8 9">
    <name type="scientific">Ferrimicrobium acidiphilum</name>
    <dbReference type="NCBI Taxonomy" id="121039"/>
    <lineage>
        <taxon>Bacteria</taxon>
        <taxon>Bacillati</taxon>
        <taxon>Actinomycetota</taxon>
        <taxon>Acidimicrobiia</taxon>
        <taxon>Acidimicrobiales</taxon>
        <taxon>Acidimicrobiaceae</taxon>
        <taxon>Ferrimicrobium</taxon>
    </lineage>
</organism>
<dbReference type="NCBIfam" id="TIGR00247">
    <property type="entry name" value="endolytic transglycosylase MltG"/>
    <property type="match status" value="1"/>
</dbReference>
<evidence type="ECO:0000313" key="8">
    <source>
        <dbReference type="EMBL" id="MEX6429727.1"/>
    </source>
</evidence>
<comment type="caution">
    <text evidence="8">The sequence shown here is derived from an EMBL/GenBank/DDBJ whole genome shotgun (WGS) entry which is preliminary data.</text>
</comment>
<evidence type="ECO:0000256" key="6">
    <source>
        <dbReference type="ARBA" id="ARBA00023316"/>
    </source>
</evidence>
<keyword evidence="9" id="KW-1185">Reference proteome</keyword>
<comment type="function">
    <text evidence="7">Functions as a peptidoglycan terminase that cleaves nascent peptidoglycan strands endolytically to terminate their elongation.</text>
</comment>
<dbReference type="Gene3D" id="3.30.1490.480">
    <property type="entry name" value="Endolytic murein transglycosylase"/>
    <property type="match status" value="1"/>
</dbReference>